<evidence type="ECO:0000256" key="12">
    <source>
        <dbReference type="ARBA" id="ARBA00024484"/>
    </source>
</evidence>
<evidence type="ECO:0000256" key="11">
    <source>
        <dbReference type="ARBA" id="ARBA00023136"/>
    </source>
</evidence>
<keyword evidence="10 17" id="KW-1133">Transmembrane helix</keyword>
<gene>
    <name evidence="20" type="ORF">SNE40_000300</name>
</gene>
<name>A0AAN8KE87_PATCE</name>
<keyword evidence="4" id="KW-1003">Cell membrane</keyword>
<feature type="domain" description="AMP-binding enzyme C-terminal" evidence="19">
    <location>
        <begin position="521"/>
        <end position="596"/>
    </location>
</feature>
<evidence type="ECO:0000256" key="1">
    <source>
        <dbReference type="ARBA" id="ARBA00004651"/>
    </source>
</evidence>
<dbReference type="EMBL" id="JAZGQO010000001">
    <property type="protein sequence ID" value="KAK6194721.1"/>
    <property type="molecule type" value="Genomic_DNA"/>
</dbReference>
<dbReference type="GO" id="GO:0044539">
    <property type="term" value="P:long-chain fatty acid import into cell"/>
    <property type="evidence" value="ECO:0007669"/>
    <property type="project" value="TreeGrafter"/>
</dbReference>
<sequence>MANNSLLKLGAFIALGIFLSLYVGVACLPTIAVVFTIYLVTGGWRFTLIVIKTLPRDFRGLLFLIKVTVLIRYYIRQKYTLAKIFGKHVQKYPKKPCFIFEDVVWTFQDVENVSNRVANYFYEAGYRKGDMVALFMESRPEFVCLWLGLSKIGVSAALINFNQRDTALAHSITISNCKAVVFGGELSQAIKDVTQELPKKIELYHTGAMTTNDITPINLDVALERTSTYPPPKVDQNFKDCLFFIFTSGTTGLPKAAIVTHTRYFYMALAIQFFHHITSEDILYDTLPLYHTAGGILGIGQAILGGTTVVIRRKFSASQFWTDCIKYNCTMAQYIGEICRYLLAQPPRATDNQHKVRVMYGNGLRPQIWSEFQHRFGVKSMGEFYGATEGNCSIVNFDNTVGAVGFLTRIVPALYPVTLIRVDEDTGEPLRDRTGMCIFAKPGEPGELVGKIVKGNPLREFDGYANKAASKKKIVSDVYRKGDTGFLTGDILVMDELGYMYFRDRTGDTFRWRGENVSTSEVEGILHKILKLQDATCYGVEIPGNEGKAGMAAIVDENNSVDLKGLYQAFQKSLPPYARPVFIRITKTVATTGTFKLKKTDLKKDGFNPSLIKDPVFYMNSKLGQYEQITPQIYDDICNNRIRL</sequence>
<dbReference type="GO" id="GO:0005524">
    <property type="term" value="F:ATP binding"/>
    <property type="evidence" value="ECO:0007669"/>
    <property type="project" value="UniProtKB-KW"/>
</dbReference>
<dbReference type="InterPro" id="IPR020845">
    <property type="entry name" value="AMP-binding_CS"/>
</dbReference>
<evidence type="ECO:0000256" key="6">
    <source>
        <dbReference type="ARBA" id="ARBA00022692"/>
    </source>
</evidence>
<evidence type="ECO:0000313" key="21">
    <source>
        <dbReference type="Proteomes" id="UP001347796"/>
    </source>
</evidence>
<evidence type="ECO:0000256" key="17">
    <source>
        <dbReference type="SAM" id="Phobius"/>
    </source>
</evidence>
<dbReference type="InterPro" id="IPR000873">
    <property type="entry name" value="AMP-dep_synth/lig_dom"/>
</dbReference>
<dbReference type="Pfam" id="PF13193">
    <property type="entry name" value="AMP-binding_C"/>
    <property type="match status" value="1"/>
</dbReference>
<comment type="similarity">
    <text evidence="2">Belongs to the ATP-dependent AMP-binding enzyme family.</text>
</comment>
<keyword evidence="7" id="KW-0547">Nucleotide-binding</keyword>
<feature type="transmembrane region" description="Helical" evidence="17">
    <location>
        <begin position="58"/>
        <end position="75"/>
    </location>
</feature>
<keyword evidence="6 17" id="KW-0812">Transmembrane</keyword>
<dbReference type="SUPFAM" id="SSF56801">
    <property type="entry name" value="Acetyl-CoA synthetase-like"/>
    <property type="match status" value="1"/>
</dbReference>
<dbReference type="NCBIfam" id="NF006134">
    <property type="entry name" value="PRK08279.1"/>
    <property type="match status" value="1"/>
</dbReference>
<evidence type="ECO:0000256" key="9">
    <source>
        <dbReference type="ARBA" id="ARBA00022840"/>
    </source>
</evidence>
<keyword evidence="3" id="KW-0813">Transport</keyword>
<comment type="catalytic activity">
    <reaction evidence="12">
        <text>a long-chain fatty acid + ATP + CoA = a long-chain fatty acyl-CoA + AMP + diphosphate</text>
        <dbReference type="Rhea" id="RHEA:15421"/>
        <dbReference type="ChEBI" id="CHEBI:30616"/>
        <dbReference type="ChEBI" id="CHEBI:33019"/>
        <dbReference type="ChEBI" id="CHEBI:57287"/>
        <dbReference type="ChEBI" id="CHEBI:57560"/>
        <dbReference type="ChEBI" id="CHEBI:83139"/>
        <dbReference type="ChEBI" id="CHEBI:456215"/>
        <dbReference type="EC" id="6.2.1.3"/>
    </reaction>
    <physiologicalReaction direction="left-to-right" evidence="12">
        <dbReference type="Rhea" id="RHEA:15422"/>
    </physiologicalReaction>
</comment>
<dbReference type="FunFam" id="3.30.300.30:FF:000002">
    <property type="entry name" value="Long-chain fatty acid transport protein 1"/>
    <property type="match status" value="1"/>
</dbReference>
<evidence type="ECO:0000256" key="13">
    <source>
        <dbReference type="ARBA" id="ARBA00026121"/>
    </source>
</evidence>
<dbReference type="Gene3D" id="3.40.50.12780">
    <property type="entry name" value="N-terminal domain of ligase-like"/>
    <property type="match status" value="1"/>
</dbReference>
<evidence type="ECO:0000313" key="20">
    <source>
        <dbReference type="EMBL" id="KAK6194721.1"/>
    </source>
</evidence>
<dbReference type="Gene3D" id="3.30.300.30">
    <property type="match status" value="1"/>
</dbReference>
<dbReference type="FunFam" id="3.40.50.12780:FF:000005">
    <property type="entry name" value="Solute carrier family 27 member 6"/>
    <property type="match status" value="1"/>
</dbReference>
<evidence type="ECO:0000256" key="4">
    <source>
        <dbReference type="ARBA" id="ARBA00022475"/>
    </source>
</evidence>
<evidence type="ECO:0000256" key="7">
    <source>
        <dbReference type="ARBA" id="ARBA00022741"/>
    </source>
</evidence>
<evidence type="ECO:0000259" key="19">
    <source>
        <dbReference type="Pfam" id="PF13193"/>
    </source>
</evidence>
<feature type="transmembrane region" description="Helical" evidence="17">
    <location>
        <begin position="12"/>
        <end position="38"/>
    </location>
</feature>
<comment type="catalytic activity">
    <reaction evidence="14">
        <text>a very long-chain fatty acid + ATP + CoA = a very long-chain fatty acyl-CoA + AMP + diphosphate</text>
        <dbReference type="Rhea" id="RHEA:54536"/>
        <dbReference type="ChEBI" id="CHEBI:30616"/>
        <dbReference type="ChEBI" id="CHEBI:33019"/>
        <dbReference type="ChEBI" id="CHEBI:57287"/>
        <dbReference type="ChEBI" id="CHEBI:58950"/>
        <dbReference type="ChEBI" id="CHEBI:138261"/>
        <dbReference type="ChEBI" id="CHEBI:456215"/>
    </reaction>
    <physiologicalReaction direction="left-to-right" evidence="14">
        <dbReference type="Rhea" id="RHEA:54537"/>
    </physiologicalReaction>
</comment>
<dbReference type="InterPro" id="IPR042099">
    <property type="entry name" value="ANL_N_sf"/>
</dbReference>
<evidence type="ECO:0000259" key="18">
    <source>
        <dbReference type="Pfam" id="PF00501"/>
    </source>
</evidence>
<dbReference type="PANTHER" id="PTHR43107">
    <property type="entry name" value="LONG-CHAIN FATTY ACID TRANSPORT PROTEIN"/>
    <property type="match status" value="1"/>
</dbReference>
<protein>
    <recommendedName>
        <fullName evidence="13">long-chain-fatty-acid--CoA ligase</fullName>
        <ecNumber evidence="13">6.2.1.3</ecNumber>
    </recommendedName>
    <alternativeName>
        <fullName evidence="15">Long-chain-fatty-acid--CoA ligase</fullName>
    </alternativeName>
</protein>
<evidence type="ECO:0000256" key="5">
    <source>
        <dbReference type="ARBA" id="ARBA00022598"/>
    </source>
</evidence>
<organism evidence="20 21">
    <name type="scientific">Patella caerulea</name>
    <name type="common">Rayed Mediterranean limpet</name>
    <dbReference type="NCBI Taxonomy" id="87958"/>
    <lineage>
        <taxon>Eukaryota</taxon>
        <taxon>Metazoa</taxon>
        <taxon>Spiralia</taxon>
        <taxon>Lophotrochozoa</taxon>
        <taxon>Mollusca</taxon>
        <taxon>Gastropoda</taxon>
        <taxon>Patellogastropoda</taxon>
        <taxon>Patelloidea</taxon>
        <taxon>Patellidae</taxon>
        <taxon>Patella</taxon>
    </lineage>
</organism>
<dbReference type="GO" id="GO:0004467">
    <property type="term" value="F:long-chain fatty acid-CoA ligase activity"/>
    <property type="evidence" value="ECO:0007669"/>
    <property type="project" value="UniProtKB-EC"/>
</dbReference>
<accession>A0AAN8KE87</accession>
<dbReference type="PANTHER" id="PTHR43107:SF15">
    <property type="entry name" value="FATTY ACID TRANSPORT PROTEIN 3, ISOFORM A"/>
    <property type="match status" value="1"/>
</dbReference>
<proteinExistence type="inferred from homology"/>
<comment type="caution">
    <text evidence="20">The sequence shown here is derived from an EMBL/GenBank/DDBJ whole genome shotgun (WGS) entry which is preliminary data.</text>
</comment>
<dbReference type="Proteomes" id="UP001347796">
    <property type="component" value="Unassembled WGS sequence"/>
</dbReference>
<evidence type="ECO:0000256" key="14">
    <source>
        <dbReference type="ARBA" id="ARBA00036527"/>
    </source>
</evidence>
<evidence type="ECO:0000256" key="8">
    <source>
        <dbReference type="ARBA" id="ARBA00022832"/>
    </source>
</evidence>
<keyword evidence="11 17" id="KW-0472">Membrane</keyword>
<dbReference type="PROSITE" id="PS00455">
    <property type="entry name" value="AMP_BINDING"/>
    <property type="match status" value="1"/>
</dbReference>
<keyword evidence="5" id="KW-0436">Ligase</keyword>
<dbReference type="GO" id="GO:0005324">
    <property type="term" value="F:long-chain fatty acid transmembrane transporter activity"/>
    <property type="evidence" value="ECO:0007669"/>
    <property type="project" value="TreeGrafter"/>
</dbReference>
<keyword evidence="8" id="KW-0443">Lipid metabolism</keyword>
<feature type="domain" description="AMP-dependent synthetase/ligase" evidence="18">
    <location>
        <begin position="87"/>
        <end position="449"/>
    </location>
</feature>
<evidence type="ECO:0000256" key="16">
    <source>
        <dbReference type="ARBA" id="ARBA00048666"/>
    </source>
</evidence>
<dbReference type="GO" id="GO:0005789">
    <property type="term" value="C:endoplasmic reticulum membrane"/>
    <property type="evidence" value="ECO:0007669"/>
    <property type="project" value="TreeGrafter"/>
</dbReference>
<keyword evidence="21" id="KW-1185">Reference proteome</keyword>
<keyword evidence="8" id="KW-0276">Fatty acid metabolism</keyword>
<evidence type="ECO:0000256" key="15">
    <source>
        <dbReference type="ARBA" id="ARBA00041297"/>
    </source>
</evidence>
<dbReference type="InterPro" id="IPR025110">
    <property type="entry name" value="AMP-bd_C"/>
</dbReference>
<evidence type="ECO:0000256" key="10">
    <source>
        <dbReference type="ARBA" id="ARBA00022989"/>
    </source>
</evidence>
<comment type="subcellular location">
    <subcellularLocation>
        <location evidence="1">Cell membrane</location>
        <topology evidence="1">Multi-pass membrane protein</topology>
    </subcellularLocation>
</comment>
<evidence type="ECO:0000256" key="3">
    <source>
        <dbReference type="ARBA" id="ARBA00022448"/>
    </source>
</evidence>
<dbReference type="InterPro" id="IPR045851">
    <property type="entry name" value="AMP-bd_C_sf"/>
</dbReference>
<evidence type="ECO:0000256" key="2">
    <source>
        <dbReference type="ARBA" id="ARBA00006432"/>
    </source>
</evidence>
<dbReference type="GO" id="GO:0005886">
    <property type="term" value="C:plasma membrane"/>
    <property type="evidence" value="ECO:0007669"/>
    <property type="project" value="UniProtKB-SubCell"/>
</dbReference>
<comment type="catalytic activity">
    <reaction evidence="16">
        <text>tetracosanoate + ATP + CoA = tetracosanoyl-CoA + AMP + diphosphate</text>
        <dbReference type="Rhea" id="RHEA:33639"/>
        <dbReference type="ChEBI" id="CHEBI:30616"/>
        <dbReference type="ChEBI" id="CHEBI:31014"/>
        <dbReference type="ChEBI" id="CHEBI:33019"/>
        <dbReference type="ChEBI" id="CHEBI:57287"/>
        <dbReference type="ChEBI" id="CHEBI:65052"/>
        <dbReference type="ChEBI" id="CHEBI:456215"/>
    </reaction>
    <physiologicalReaction direction="left-to-right" evidence="16">
        <dbReference type="Rhea" id="RHEA:33640"/>
    </physiologicalReaction>
</comment>
<keyword evidence="9" id="KW-0067">ATP-binding</keyword>
<dbReference type="EC" id="6.2.1.3" evidence="13"/>
<dbReference type="Pfam" id="PF00501">
    <property type="entry name" value="AMP-binding"/>
    <property type="match status" value="1"/>
</dbReference>
<reference evidence="20 21" key="1">
    <citation type="submission" date="2024-01" db="EMBL/GenBank/DDBJ databases">
        <title>The genome of the rayed Mediterranean limpet Patella caerulea (Linnaeus, 1758).</title>
        <authorList>
            <person name="Anh-Thu Weber A."/>
            <person name="Halstead-Nussloch G."/>
        </authorList>
    </citation>
    <scope>NUCLEOTIDE SEQUENCE [LARGE SCALE GENOMIC DNA]</scope>
    <source>
        <strain evidence="20">AATW-2023a</strain>
        <tissue evidence="20">Whole specimen</tissue>
    </source>
</reference>
<dbReference type="AlphaFoldDB" id="A0AAN8KE87"/>